<dbReference type="PANTHER" id="PTHR33882">
    <property type="entry name" value="PATHOGENIC TYPE III EFFECTOR AVIRULENCE FACTOR AVR AVRRPT-CLEAVAGE: CLEAVAGE SITE PROTEIN"/>
    <property type="match status" value="1"/>
</dbReference>
<dbReference type="PANTHER" id="PTHR33882:SF11">
    <property type="entry name" value="RPM1-INTERACTING PROTEIN 4 (RIN4) FAMILY PROTEIN"/>
    <property type="match status" value="1"/>
</dbReference>
<evidence type="ECO:0000259" key="2">
    <source>
        <dbReference type="Pfam" id="PF05627"/>
    </source>
</evidence>
<dbReference type="GeneID" id="130733322"/>
<name>I3S0R3_LOTJA</name>
<dbReference type="RefSeq" id="XP_057441441.1">
    <property type="nucleotide sequence ID" value="XM_057585458.1"/>
</dbReference>
<dbReference type="InterPro" id="IPR008700">
    <property type="entry name" value="TypeIII_avirulence_cleave"/>
</dbReference>
<evidence type="ECO:0000313" key="3">
    <source>
        <dbReference type="EMBL" id="AFK33855.1"/>
    </source>
</evidence>
<feature type="compositionally biased region" description="Basic residues" evidence="1">
    <location>
        <begin position="70"/>
        <end position="94"/>
    </location>
</feature>
<sequence>MEQVQKKHGVTTVPQFGGWDQSAPGATDYSMVFTQARAKKKQQKIDLTDIKRHSLGNEREFINANRGHHHAHQGLGHAHHGHGHAYHGHGHGHGHAHEEPIVMGKKRILTYINCCIRP</sequence>
<feature type="region of interest" description="Disordered" evidence="1">
    <location>
        <begin position="70"/>
        <end position="96"/>
    </location>
</feature>
<accession>I3S0R3</accession>
<reference evidence="3" key="1">
    <citation type="submission" date="2012-05" db="EMBL/GenBank/DDBJ databases">
        <authorList>
            <person name="Krishnakumar V."/>
            <person name="Cheung F."/>
            <person name="Xiao Y."/>
            <person name="Chan A."/>
            <person name="Moskal W.A."/>
            <person name="Town C.D."/>
        </authorList>
    </citation>
    <scope>NUCLEOTIDE SEQUENCE</scope>
</reference>
<feature type="domain" description="RIN4 pathogenic type III effector avirulence factor Avr cleavage site" evidence="2">
    <location>
        <begin position="11"/>
        <end position="41"/>
    </location>
</feature>
<dbReference type="EMBL" id="BT134060">
    <property type="protein sequence ID" value="AFK33855.1"/>
    <property type="molecule type" value="mRNA"/>
</dbReference>
<proteinExistence type="evidence at transcript level"/>
<protein>
    <recommendedName>
        <fullName evidence="2">RIN4 pathogenic type III effector avirulence factor Avr cleavage site domain-containing protein</fullName>
    </recommendedName>
</protein>
<organism evidence="3">
    <name type="scientific">Lotus japonicus</name>
    <name type="common">Lotus corniculatus var. japonicus</name>
    <dbReference type="NCBI Taxonomy" id="34305"/>
    <lineage>
        <taxon>Eukaryota</taxon>
        <taxon>Viridiplantae</taxon>
        <taxon>Streptophyta</taxon>
        <taxon>Embryophyta</taxon>
        <taxon>Tracheophyta</taxon>
        <taxon>Spermatophyta</taxon>
        <taxon>Magnoliopsida</taxon>
        <taxon>eudicotyledons</taxon>
        <taxon>Gunneridae</taxon>
        <taxon>Pentapetalae</taxon>
        <taxon>rosids</taxon>
        <taxon>fabids</taxon>
        <taxon>Fabales</taxon>
        <taxon>Fabaceae</taxon>
        <taxon>Papilionoideae</taxon>
        <taxon>50 kb inversion clade</taxon>
        <taxon>NPAAA clade</taxon>
        <taxon>Hologalegina</taxon>
        <taxon>robinioid clade</taxon>
        <taxon>Loteae</taxon>
        <taxon>Lotus</taxon>
    </lineage>
</organism>
<dbReference type="Pfam" id="PF05627">
    <property type="entry name" value="AvrRpt-cleavage"/>
    <property type="match status" value="1"/>
</dbReference>
<dbReference type="AlphaFoldDB" id="I3S0R3"/>
<evidence type="ECO:0000256" key="1">
    <source>
        <dbReference type="SAM" id="MobiDB-lite"/>
    </source>
</evidence>
<dbReference type="KEGG" id="lja:130733322"/>
<dbReference type="OrthoDB" id="1885368at2759"/>